<dbReference type="Proteomes" id="UP000178606">
    <property type="component" value="Unassembled WGS sequence"/>
</dbReference>
<name>A0A1F6CKQ5_HANXR</name>
<evidence type="ECO:0000313" key="2">
    <source>
        <dbReference type="Proteomes" id="UP000178606"/>
    </source>
</evidence>
<accession>A0A1F6CKQ5</accession>
<evidence type="ECO:0008006" key="3">
    <source>
        <dbReference type="Google" id="ProtNLM"/>
    </source>
</evidence>
<proteinExistence type="predicted"/>
<gene>
    <name evidence="1" type="ORF">A3F84_07340</name>
</gene>
<dbReference type="AlphaFoldDB" id="A0A1F6CKQ5"/>
<protein>
    <recommendedName>
        <fullName evidence="3">PIN domain-containing protein</fullName>
    </recommendedName>
</protein>
<sequence length="76" mass="8941">MYFQLIDPPVPTTEWQGQWSSDPDDDVFLAIVYAFGANLLVTSDKDLLELKQFYQCRIEQPDRALEICRDHVYKDE</sequence>
<evidence type="ECO:0000313" key="1">
    <source>
        <dbReference type="EMBL" id="OGG49607.1"/>
    </source>
</evidence>
<reference evidence="1 2" key="1">
    <citation type="journal article" date="2016" name="Nat. Commun.">
        <title>Thousands of microbial genomes shed light on interconnected biogeochemical processes in an aquifer system.</title>
        <authorList>
            <person name="Anantharaman K."/>
            <person name="Brown C.T."/>
            <person name="Hug L.A."/>
            <person name="Sharon I."/>
            <person name="Castelle C.J."/>
            <person name="Probst A.J."/>
            <person name="Thomas B.C."/>
            <person name="Singh A."/>
            <person name="Wilkins M.J."/>
            <person name="Karaoz U."/>
            <person name="Brodie E.L."/>
            <person name="Williams K.H."/>
            <person name="Hubbard S.S."/>
            <person name="Banfield J.F."/>
        </authorList>
    </citation>
    <scope>NUCLEOTIDE SEQUENCE [LARGE SCALE GENOMIC DNA]</scope>
    <source>
        <strain evidence="2">RIFCSPLOWO2_12_FULL_64_10</strain>
    </source>
</reference>
<organism evidence="1 2">
    <name type="scientific">Handelsmanbacteria sp. (strain RIFCSPLOWO2_12_FULL_64_10)</name>
    <dbReference type="NCBI Taxonomy" id="1817868"/>
    <lineage>
        <taxon>Bacteria</taxon>
        <taxon>Candidatus Handelsmaniibacteriota</taxon>
    </lineage>
</organism>
<dbReference type="EMBL" id="MFKF01000228">
    <property type="protein sequence ID" value="OGG49607.1"/>
    <property type="molecule type" value="Genomic_DNA"/>
</dbReference>
<comment type="caution">
    <text evidence="1">The sequence shown here is derived from an EMBL/GenBank/DDBJ whole genome shotgun (WGS) entry which is preliminary data.</text>
</comment>